<gene>
    <name evidence="1" type="ORF">COY66_00835</name>
</gene>
<protein>
    <recommendedName>
        <fullName evidence="3">HAD family hydrolase</fullName>
    </recommendedName>
</protein>
<dbReference type="SFLD" id="SFLDG01129">
    <property type="entry name" value="C1.5:_HAD__Beta-PGM__Phosphata"/>
    <property type="match status" value="1"/>
</dbReference>
<dbReference type="AlphaFoldDB" id="A0A2M7RKS2"/>
<reference evidence="1 2" key="1">
    <citation type="submission" date="2017-09" db="EMBL/GenBank/DDBJ databases">
        <title>Depth-based differentiation of microbial function through sediment-hosted aquifers and enrichment of novel symbionts in the deep terrestrial subsurface.</title>
        <authorList>
            <person name="Probst A.J."/>
            <person name="Ladd B."/>
            <person name="Jarett J.K."/>
            <person name="Geller-Mcgrath D.E."/>
            <person name="Sieber C.M."/>
            <person name="Emerson J.B."/>
            <person name="Anantharaman K."/>
            <person name="Thomas B.C."/>
            <person name="Malmstrom R."/>
            <person name="Stieglmeier M."/>
            <person name="Klingl A."/>
            <person name="Woyke T."/>
            <person name="Ryan C.M."/>
            <person name="Banfield J.F."/>
        </authorList>
    </citation>
    <scope>NUCLEOTIDE SEQUENCE [LARGE SCALE GENOMIC DNA]</scope>
    <source>
        <strain evidence="1">CG_4_10_14_0_8_um_filter_42_10</strain>
    </source>
</reference>
<dbReference type="InterPro" id="IPR023214">
    <property type="entry name" value="HAD_sf"/>
</dbReference>
<dbReference type="Proteomes" id="UP000230779">
    <property type="component" value="Unassembled WGS sequence"/>
</dbReference>
<dbReference type="InterPro" id="IPR050155">
    <property type="entry name" value="HAD-like_hydrolase_sf"/>
</dbReference>
<dbReference type="Gene3D" id="3.40.50.1000">
    <property type="entry name" value="HAD superfamily/HAD-like"/>
    <property type="match status" value="1"/>
</dbReference>
<evidence type="ECO:0000313" key="1">
    <source>
        <dbReference type="EMBL" id="PIY97182.1"/>
    </source>
</evidence>
<dbReference type="GO" id="GO:0006281">
    <property type="term" value="P:DNA repair"/>
    <property type="evidence" value="ECO:0007669"/>
    <property type="project" value="TreeGrafter"/>
</dbReference>
<dbReference type="Gene3D" id="1.10.150.240">
    <property type="entry name" value="Putative phosphatase, domain 2"/>
    <property type="match status" value="1"/>
</dbReference>
<dbReference type="GO" id="GO:0008967">
    <property type="term" value="F:phosphoglycolate phosphatase activity"/>
    <property type="evidence" value="ECO:0007669"/>
    <property type="project" value="TreeGrafter"/>
</dbReference>
<sequence>MQKIEAIGFDWDGTLVDSMSVKSRSFTEATIRFYPNLKEKAAEVVKLYLASRGNPRIDQLELIQAQYSLKKLSNDDLRKWSNLFTSLYLDKKTPLFADAIRVLNELKNRGYKLFLCSSVPQADLDKTLKRYPLDGYFEIILGTRDNGKFRKGLPHLTYVSKTIGVPLNKIAFIGDGPDDAKGANETGCYSVGIMDSRIPNSDKDIRKNNPDLVIEQLEELLNYFK</sequence>
<name>A0A2M7RKS2_9BACT</name>
<dbReference type="SFLD" id="SFLDS00003">
    <property type="entry name" value="Haloacid_Dehalogenase"/>
    <property type="match status" value="1"/>
</dbReference>
<dbReference type="GO" id="GO:0005829">
    <property type="term" value="C:cytosol"/>
    <property type="evidence" value="ECO:0007669"/>
    <property type="project" value="TreeGrafter"/>
</dbReference>
<evidence type="ECO:0000313" key="2">
    <source>
        <dbReference type="Proteomes" id="UP000230779"/>
    </source>
</evidence>
<evidence type="ECO:0008006" key="3">
    <source>
        <dbReference type="Google" id="ProtNLM"/>
    </source>
</evidence>
<dbReference type="SUPFAM" id="SSF56784">
    <property type="entry name" value="HAD-like"/>
    <property type="match status" value="1"/>
</dbReference>
<dbReference type="InterPro" id="IPR023198">
    <property type="entry name" value="PGP-like_dom2"/>
</dbReference>
<dbReference type="PANTHER" id="PTHR43434:SF1">
    <property type="entry name" value="PHOSPHOGLYCOLATE PHOSPHATASE"/>
    <property type="match status" value="1"/>
</dbReference>
<dbReference type="InterPro" id="IPR036412">
    <property type="entry name" value="HAD-like_sf"/>
</dbReference>
<dbReference type="EMBL" id="PFMD01000009">
    <property type="protein sequence ID" value="PIY97182.1"/>
    <property type="molecule type" value="Genomic_DNA"/>
</dbReference>
<comment type="caution">
    <text evidence="1">The sequence shown here is derived from an EMBL/GenBank/DDBJ whole genome shotgun (WGS) entry which is preliminary data.</text>
</comment>
<dbReference type="Pfam" id="PF00702">
    <property type="entry name" value="Hydrolase"/>
    <property type="match status" value="1"/>
</dbReference>
<accession>A0A2M7RKS2</accession>
<organism evidence="1 2">
    <name type="scientific">Candidatus Kerfeldbacteria bacterium CG_4_10_14_0_8_um_filter_42_10</name>
    <dbReference type="NCBI Taxonomy" id="2014248"/>
    <lineage>
        <taxon>Bacteria</taxon>
        <taxon>Candidatus Kerfeldiibacteriota</taxon>
    </lineage>
</organism>
<dbReference type="PANTHER" id="PTHR43434">
    <property type="entry name" value="PHOSPHOGLYCOLATE PHOSPHATASE"/>
    <property type="match status" value="1"/>
</dbReference>
<proteinExistence type="predicted"/>